<dbReference type="AlphaFoldDB" id="A0A0L0FZM0"/>
<sequence>MCRFFAIIFAAVLTAYSVFAAFFGIFSTSWWTGPNNYEIGIATNCGNTDEINGFCTDFTWDAFANSTERAMAGLLIASVILGLMCFCVMVFNIIFACCCINLAGPMTGILAVLNGLCLAAVCIVMGFYCHWEFPPLTDIVGSAFIIVIAAVPCTFIAAALTGVHSFRSYGPSNDYKA</sequence>
<evidence type="ECO:0000313" key="2">
    <source>
        <dbReference type="EMBL" id="KNC82292.1"/>
    </source>
</evidence>
<name>A0A0L0FZM0_9EUKA</name>
<keyword evidence="1" id="KW-1133">Transmembrane helix</keyword>
<keyword evidence="1" id="KW-0812">Transmembrane</keyword>
<dbReference type="RefSeq" id="XP_014156194.1">
    <property type="nucleotide sequence ID" value="XM_014300719.1"/>
</dbReference>
<proteinExistence type="predicted"/>
<keyword evidence="1" id="KW-0472">Membrane</keyword>
<organism evidence="2 3">
    <name type="scientific">Sphaeroforma arctica JP610</name>
    <dbReference type="NCBI Taxonomy" id="667725"/>
    <lineage>
        <taxon>Eukaryota</taxon>
        <taxon>Ichthyosporea</taxon>
        <taxon>Ichthyophonida</taxon>
        <taxon>Sphaeroforma</taxon>
    </lineage>
</organism>
<reference evidence="2 3" key="1">
    <citation type="submission" date="2011-02" db="EMBL/GenBank/DDBJ databases">
        <title>The Genome Sequence of Sphaeroforma arctica JP610.</title>
        <authorList>
            <consortium name="The Broad Institute Genome Sequencing Platform"/>
            <person name="Russ C."/>
            <person name="Cuomo C."/>
            <person name="Young S.K."/>
            <person name="Zeng Q."/>
            <person name="Gargeya S."/>
            <person name="Alvarado L."/>
            <person name="Berlin A."/>
            <person name="Chapman S.B."/>
            <person name="Chen Z."/>
            <person name="Freedman E."/>
            <person name="Gellesch M."/>
            <person name="Goldberg J."/>
            <person name="Griggs A."/>
            <person name="Gujja S."/>
            <person name="Heilman E."/>
            <person name="Heiman D."/>
            <person name="Howarth C."/>
            <person name="Mehta T."/>
            <person name="Neiman D."/>
            <person name="Pearson M."/>
            <person name="Roberts A."/>
            <person name="Saif S."/>
            <person name="Shea T."/>
            <person name="Shenoy N."/>
            <person name="Sisk P."/>
            <person name="Stolte C."/>
            <person name="Sykes S."/>
            <person name="White J."/>
            <person name="Yandava C."/>
            <person name="Burger G."/>
            <person name="Gray M.W."/>
            <person name="Holland P.W.H."/>
            <person name="King N."/>
            <person name="Lang F.B.F."/>
            <person name="Roger A.J."/>
            <person name="Ruiz-Trillo I."/>
            <person name="Haas B."/>
            <person name="Nusbaum C."/>
            <person name="Birren B."/>
        </authorList>
    </citation>
    <scope>NUCLEOTIDE SEQUENCE [LARGE SCALE GENOMIC DNA]</scope>
    <source>
        <strain evidence="2 3">JP610</strain>
    </source>
</reference>
<dbReference type="GeneID" id="25905930"/>
<evidence type="ECO:0000313" key="3">
    <source>
        <dbReference type="Proteomes" id="UP000054560"/>
    </source>
</evidence>
<dbReference type="EMBL" id="KQ241940">
    <property type="protein sequence ID" value="KNC82292.1"/>
    <property type="molecule type" value="Genomic_DNA"/>
</dbReference>
<keyword evidence="3" id="KW-1185">Reference proteome</keyword>
<gene>
    <name evidence="2" type="ORF">SARC_05426</name>
</gene>
<protein>
    <submittedName>
        <fullName evidence="2">Uncharacterized protein</fullName>
    </submittedName>
</protein>
<dbReference type="Proteomes" id="UP000054560">
    <property type="component" value="Unassembled WGS sequence"/>
</dbReference>
<feature type="transmembrane region" description="Helical" evidence="1">
    <location>
        <begin position="70"/>
        <end position="95"/>
    </location>
</feature>
<evidence type="ECO:0000256" key="1">
    <source>
        <dbReference type="SAM" id="Phobius"/>
    </source>
</evidence>
<feature type="transmembrane region" description="Helical" evidence="1">
    <location>
        <begin position="107"/>
        <end position="128"/>
    </location>
</feature>
<feature type="transmembrane region" description="Helical" evidence="1">
    <location>
        <begin position="140"/>
        <end position="163"/>
    </location>
</feature>
<accession>A0A0L0FZM0</accession>